<feature type="region of interest" description="Disordered" evidence="1">
    <location>
        <begin position="109"/>
        <end position="131"/>
    </location>
</feature>
<sequence length="328" mass="35740">MGPRMVFGLLLMASPLFLTCLSACCIVNKQVCGKSLPRRCWERLDHELDSNPNILYTCRKGVEPVVLKECSEGCEQDLQNPAGSMCAAEEISMTRMTTATATAATPRRIYTERKQVKTTPSSSGNSSRGQKKECASNQTFCKATQSCYYTATEECCAKGEQPCGKTCYNPKNSYCYEGGFVCRHGELPCGNGIGKAYECYNSSRSWCYQGGTVCPHGEQPCRGGKSCYNSTRSNCFSSGVVCDLGLNSCDGSACYNLSDSWCYTGGVVCPHAESPCGRSCYAEDRFWCFEGGIICPHGQQPCGRICYDSKIFICRAGKVEAKSNGEIN</sequence>
<dbReference type="Proteomes" id="UP000192578">
    <property type="component" value="Unassembled WGS sequence"/>
</dbReference>
<name>A0A9X6NB00_HYPEX</name>
<proteinExistence type="predicted"/>
<evidence type="ECO:0000256" key="1">
    <source>
        <dbReference type="SAM" id="MobiDB-lite"/>
    </source>
</evidence>
<gene>
    <name evidence="3" type="ORF">BV898_15453</name>
</gene>
<dbReference type="AlphaFoldDB" id="A0A9X6NB00"/>
<feature type="compositionally biased region" description="Polar residues" evidence="1">
    <location>
        <begin position="117"/>
        <end position="128"/>
    </location>
</feature>
<protein>
    <recommendedName>
        <fullName evidence="5">WAP domain-containing protein</fullName>
    </recommendedName>
</protein>
<dbReference type="EMBL" id="MTYJ01000209">
    <property type="protein sequence ID" value="OWA50952.1"/>
    <property type="molecule type" value="Genomic_DNA"/>
</dbReference>
<comment type="caution">
    <text evidence="3">The sequence shown here is derived from an EMBL/GenBank/DDBJ whole genome shotgun (WGS) entry which is preliminary data.</text>
</comment>
<evidence type="ECO:0000313" key="4">
    <source>
        <dbReference type="Proteomes" id="UP000192578"/>
    </source>
</evidence>
<keyword evidence="2" id="KW-0732">Signal</keyword>
<evidence type="ECO:0008006" key="5">
    <source>
        <dbReference type="Google" id="ProtNLM"/>
    </source>
</evidence>
<evidence type="ECO:0000313" key="3">
    <source>
        <dbReference type="EMBL" id="OWA50952.1"/>
    </source>
</evidence>
<feature type="signal peptide" evidence="2">
    <location>
        <begin position="1"/>
        <end position="23"/>
    </location>
</feature>
<reference evidence="4" key="1">
    <citation type="submission" date="2017-01" db="EMBL/GenBank/DDBJ databases">
        <title>Comparative genomics of anhydrobiosis in the tardigrade Hypsibius dujardini.</title>
        <authorList>
            <person name="Yoshida Y."/>
            <person name="Koutsovoulos G."/>
            <person name="Laetsch D."/>
            <person name="Stevens L."/>
            <person name="Kumar S."/>
            <person name="Horikawa D."/>
            <person name="Ishino K."/>
            <person name="Komine S."/>
            <person name="Tomita M."/>
            <person name="Blaxter M."/>
            <person name="Arakawa K."/>
        </authorList>
    </citation>
    <scope>NUCLEOTIDE SEQUENCE [LARGE SCALE GENOMIC DNA]</scope>
    <source>
        <strain evidence="4">Z151</strain>
    </source>
</reference>
<accession>A0A9X6NB00</accession>
<evidence type="ECO:0000256" key="2">
    <source>
        <dbReference type="SAM" id="SignalP"/>
    </source>
</evidence>
<dbReference type="OrthoDB" id="2447511at2759"/>
<feature type="chain" id="PRO_5040858931" description="WAP domain-containing protein" evidence="2">
    <location>
        <begin position="24"/>
        <end position="328"/>
    </location>
</feature>
<keyword evidence="4" id="KW-1185">Reference proteome</keyword>
<organism evidence="3 4">
    <name type="scientific">Hypsibius exemplaris</name>
    <name type="common">Freshwater tardigrade</name>
    <dbReference type="NCBI Taxonomy" id="2072580"/>
    <lineage>
        <taxon>Eukaryota</taxon>
        <taxon>Metazoa</taxon>
        <taxon>Ecdysozoa</taxon>
        <taxon>Tardigrada</taxon>
        <taxon>Eutardigrada</taxon>
        <taxon>Parachela</taxon>
        <taxon>Hypsibioidea</taxon>
        <taxon>Hypsibiidae</taxon>
        <taxon>Hypsibius</taxon>
    </lineage>
</organism>